<feature type="region of interest" description="Disordered" evidence="1">
    <location>
        <begin position="152"/>
        <end position="175"/>
    </location>
</feature>
<evidence type="ECO:0000313" key="3">
    <source>
        <dbReference type="Proteomes" id="UP000503308"/>
    </source>
</evidence>
<evidence type="ECO:0008006" key="4">
    <source>
        <dbReference type="Google" id="ProtNLM"/>
    </source>
</evidence>
<dbReference type="EMBL" id="CP048788">
    <property type="protein sequence ID" value="QJF49923.1"/>
    <property type="molecule type" value="Genomic_DNA"/>
</dbReference>
<reference evidence="2 3" key="1">
    <citation type="submission" date="2020-02" db="EMBL/GenBank/DDBJ databases">
        <title>Genome sequence of Roseobacter ponti.</title>
        <authorList>
            <person name="Hollensteiner J."/>
            <person name="Schneider D."/>
            <person name="Poehlein A."/>
            <person name="Daniel R."/>
        </authorList>
    </citation>
    <scope>NUCLEOTIDE SEQUENCE [LARGE SCALE GENOMIC DNA]</scope>
    <source>
        <strain evidence="2 3">DSM 106830</strain>
    </source>
</reference>
<dbReference type="RefSeq" id="WP_169639149.1">
    <property type="nucleotide sequence ID" value="NZ_CP048788.1"/>
</dbReference>
<keyword evidence="3" id="KW-1185">Reference proteome</keyword>
<accession>A0A858SQF2</accession>
<organism evidence="2 3">
    <name type="scientific">Roseobacter ponti</name>
    <dbReference type="NCBI Taxonomy" id="1891787"/>
    <lineage>
        <taxon>Bacteria</taxon>
        <taxon>Pseudomonadati</taxon>
        <taxon>Pseudomonadota</taxon>
        <taxon>Alphaproteobacteria</taxon>
        <taxon>Rhodobacterales</taxon>
        <taxon>Roseobacteraceae</taxon>
        <taxon>Roseobacter</taxon>
    </lineage>
</organism>
<gene>
    <name evidence="2" type="ORF">G3256_01430</name>
</gene>
<dbReference type="InterPro" id="IPR015947">
    <property type="entry name" value="PUA-like_sf"/>
</dbReference>
<dbReference type="SUPFAM" id="SSF88697">
    <property type="entry name" value="PUA domain-like"/>
    <property type="match status" value="1"/>
</dbReference>
<dbReference type="Proteomes" id="UP000503308">
    <property type="component" value="Chromosome"/>
</dbReference>
<sequence>MDNLPRLALSVRQPWAWAIIHGGKVIENRSMGAIRAGRMTTGTICIHAASGMKEDEYRWAHWRLAKHGVTCPRPEDLVRSAIIGTVKVTEIITASDSEWFGGAAGLVLADPRPVGPVPASGQLGYFKWQPGGTIAPPKPWMKRFDINRGDTRTLPLFPDAEPSYKTPPAKPVRKG</sequence>
<dbReference type="KEGG" id="rpon:G3256_01430"/>
<dbReference type="Gene3D" id="2.30.130.30">
    <property type="entry name" value="Hypothetical protein"/>
    <property type="match status" value="1"/>
</dbReference>
<evidence type="ECO:0000256" key="1">
    <source>
        <dbReference type="SAM" id="MobiDB-lite"/>
    </source>
</evidence>
<dbReference type="AlphaFoldDB" id="A0A858SQF2"/>
<proteinExistence type="predicted"/>
<protein>
    <recommendedName>
        <fullName evidence="4">ASCH domain-containing protein</fullName>
    </recommendedName>
</protein>
<evidence type="ECO:0000313" key="2">
    <source>
        <dbReference type="EMBL" id="QJF49923.1"/>
    </source>
</evidence>
<name>A0A858SQF2_9RHOB</name>